<reference evidence="1 2" key="1">
    <citation type="submission" date="2024-06" db="EMBL/GenBank/DDBJ databases">
        <title>The Natural Products Discovery Center: Release of the First 8490 Sequenced Strains for Exploring Actinobacteria Biosynthetic Diversity.</title>
        <authorList>
            <person name="Kalkreuter E."/>
            <person name="Kautsar S.A."/>
            <person name="Yang D."/>
            <person name="Bader C.D."/>
            <person name="Teijaro C.N."/>
            <person name="Fluegel L."/>
            <person name="Davis C.M."/>
            <person name="Simpson J.R."/>
            <person name="Lauterbach L."/>
            <person name="Steele A.D."/>
            <person name="Gui C."/>
            <person name="Meng S."/>
            <person name="Li G."/>
            <person name="Viehrig K."/>
            <person name="Ye F."/>
            <person name="Su P."/>
            <person name="Kiefer A.F."/>
            <person name="Nichols A."/>
            <person name="Cepeda A.J."/>
            <person name="Yan W."/>
            <person name="Fan B."/>
            <person name="Jiang Y."/>
            <person name="Adhikari A."/>
            <person name="Zheng C.-J."/>
            <person name="Schuster L."/>
            <person name="Cowan T.M."/>
            <person name="Smanski M.J."/>
            <person name="Chevrette M.G."/>
            <person name="De Carvalho L.P.S."/>
            <person name="Shen B."/>
        </authorList>
    </citation>
    <scope>NUCLEOTIDE SEQUENCE [LARGE SCALE GENOMIC DNA]</scope>
    <source>
        <strain evidence="1 2">NPDC045974</strain>
    </source>
</reference>
<sequence length="349" mass="37462">MQFPRYALVPAPGDPARHLLALCTDVAGLFAEPARPARVRYELRGCEPRGALSRAVAQAVVEGTAPFGTLVVDLHGTGWALADTRVLGMRGDVVTVEAAGEPRRVHHPPDPVACGNLVRVTPAAPEAETHTDVTFVGCSPRGELRDALEAGADDFREVRYQGLTRIGNHHHEDEAGRITAWETSARHRGLVDLTLSFPRTRLVPPATGEIWDLFWRARPVEPGTWRRFTGAARGEWLDRAAAHGSHGAPELVPGATYHLDGTDIVDEDSFRCALGEAVLGPGRCFREGGAGAMAPGAIGEELSGATVVWHRADVARACLGVRPYSGRRPATFQELVDDLTAAGVRLVLD</sequence>
<organism evidence="1 2">
    <name type="scientific">Streptomyces narbonensis</name>
    <dbReference type="NCBI Taxonomy" id="67333"/>
    <lineage>
        <taxon>Bacteria</taxon>
        <taxon>Bacillati</taxon>
        <taxon>Actinomycetota</taxon>
        <taxon>Actinomycetes</taxon>
        <taxon>Kitasatosporales</taxon>
        <taxon>Streptomycetaceae</taxon>
        <taxon>Streptomyces</taxon>
    </lineage>
</organism>
<dbReference type="Proteomes" id="UP001551329">
    <property type="component" value="Unassembled WGS sequence"/>
</dbReference>
<protein>
    <recommendedName>
        <fullName evidence="3">Barstar (barnase inhibitor) domain-containing protein</fullName>
    </recommendedName>
</protein>
<evidence type="ECO:0000313" key="1">
    <source>
        <dbReference type="EMBL" id="MEU7070920.1"/>
    </source>
</evidence>
<gene>
    <name evidence="1" type="ORF">AB0A88_12340</name>
</gene>
<proteinExistence type="predicted"/>
<comment type="caution">
    <text evidence="1">The sequence shown here is derived from an EMBL/GenBank/DDBJ whole genome shotgun (WGS) entry which is preliminary data.</text>
</comment>
<evidence type="ECO:0000313" key="2">
    <source>
        <dbReference type="Proteomes" id="UP001551329"/>
    </source>
</evidence>
<keyword evidence="2" id="KW-1185">Reference proteome</keyword>
<name>A0ABV3C9Z3_9ACTN</name>
<accession>A0ABV3C9Z3</accession>
<dbReference type="EMBL" id="JBEZAE010000006">
    <property type="protein sequence ID" value="MEU7070920.1"/>
    <property type="molecule type" value="Genomic_DNA"/>
</dbReference>
<evidence type="ECO:0008006" key="3">
    <source>
        <dbReference type="Google" id="ProtNLM"/>
    </source>
</evidence>
<dbReference type="RefSeq" id="WP_358475018.1">
    <property type="nucleotide sequence ID" value="NZ_JBEZAE010000006.1"/>
</dbReference>